<dbReference type="InterPro" id="IPR016161">
    <property type="entry name" value="Ald_DH/histidinol_DH"/>
</dbReference>
<dbReference type="Gene3D" id="3.40.605.10">
    <property type="entry name" value="Aldehyde Dehydrogenase, Chain A, domain 1"/>
    <property type="match status" value="1"/>
</dbReference>
<dbReference type="Gene3D" id="3.40.309.10">
    <property type="entry name" value="Aldehyde Dehydrogenase, Chain A, domain 2"/>
    <property type="match status" value="1"/>
</dbReference>
<dbReference type="AlphaFoldDB" id="A0A7K0DE89"/>
<evidence type="ECO:0000313" key="4">
    <source>
        <dbReference type="Proteomes" id="UP000438448"/>
    </source>
</evidence>
<protein>
    <submittedName>
        <fullName evidence="3">Putative succinate-semialdehyde dehydrogenase [NADP(+)] 2</fullName>
        <ecNumber evidence="3">1.2.1.79</ecNumber>
    </submittedName>
</protein>
<name>A0A7K0DE89_9NOCA</name>
<comment type="caution">
    <text evidence="3">The sequence shown here is derived from an EMBL/GenBank/DDBJ whole genome shotgun (WGS) entry which is preliminary data.</text>
</comment>
<feature type="domain" description="Aldehyde dehydrogenase" evidence="2">
    <location>
        <begin position="12"/>
        <end position="425"/>
    </location>
</feature>
<keyword evidence="4" id="KW-1185">Reference proteome</keyword>
<dbReference type="PANTHER" id="PTHR43353:SF5">
    <property type="entry name" value="SUCCINATE-SEMIALDEHYDE DEHYDROGENASE, MITOCHONDRIAL"/>
    <property type="match status" value="1"/>
</dbReference>
<dbReference type="GO" id="GO:0036243">
    <property type="term" value="F:succinate-semialdehyde dehydrogenase (NADP+) activity"/>
    <property type="evidence" value="ECO:0007669"/>
    <property type="project" value="UniProtKB-EC"/>
</dbReference>
<sequence>MLSIPSNAARDSWITVTAPADGRILGTLPMHTPDRVHATVAQLREAQSEWRAMGVVGRVHWLTAFRDWLLDNEDPIAALLAAETGRSATAAHQEFRLGIDTLDYHRTRGADFLSPPRTRAGRVPGAALRLAVAHRPCAVAGVISSWTAPMATPLLDAVPALLAGSAVVAKPSSVTPLTMRALVTGWLDLGAPPVFEFVAGPESGAAVVDTVDAVHFNGSPETGKVVALRAAGRLIPCGLDIGGKSAAVVLAGADIGRAATGIALGGLAGSGQSCASIERVFVESAIYDEFLDRLVEEVLAFGSHDPDDSTVEVMTSAAHVDNVRDQIADAIVKGARVRVGGNGEGQIMQPTVLADADPAMAVLTQQTLGPVLPVVRVADAEQAIALANEPFAPCASVWTADDAAADDVWARLTAARIAINDVSVHLATAFRV</sequence>
<accession>A0A7K0DE89</accession>
<evidence type="ECO:0000259" key="2">
    <source>
        <dbReference type="Pfam" id="PF00171"/>
    </source>
</evidence>
<dbReference type="PANTHER" id="PTHR43353">
    <property type="entry name" value="SUCCINATE-SEMIALDEHYDE DEHYDROGENASE, MITOCHONDRIAL"/>
    <property type="match status" value="1"/>
</dbReference>
<dbReference type="RefSeq" id="WP_153414980.1">
    <property type="nucleotide sequence ID" value="NZ_WEGK01000018.1"/>
</dbReference>
<dbReference type="InterPro" id="IPR050740">
    <property type="entry name" value="Aldehyde_DH_Superfamily"/>
</dbReference>
<dbReference type="InterPro" id="IPR015590">
    <property type="entry name" value="Aldehyde_DH_dom"/>
</dbReference>
<keyword evidence="1 3" id="KW-0560">Oxidoreductase</keyword>
<dbReference type="OrthoDB" id="6882680at2"/>
<dbReference type="EMBL" id="WEGK01000018">
    <property type="protein sequence ID" value="MQY23184.1"/>
    <property type="molecule type" value="Genomic_DNA"/>
</dbReference>
<dbReference type="EC" id="1.2.1.79" evidence="3"/>
<dbReference type="SUPFAM" id="SSF53720">
    <property type="entry name" value="ALDH-like"/>
    <property type="match status" value="1"/>
</dbReference>
<gene>
    <name evidence="3" type="primary">gabD2_5</name>
    <name evidence="3" type="ORF">NRB20_63110</name>
</gene>
<dbReference type="Proteomes" id="UP000438448">
    <property type="component" value="Unassembled WGS sequence"/>
</dbReference>
<proteinExistence type="predicted"/>
<dbReference type="Pfam" id="PF00171">
    <property type="entry name" value="Aldedh"/>
    <property type="match status" value="1"/>
</dbReference>
<evidence type="ECO:0000313" key="3">
    <source>
        <dbReference type="EMBL" id="MQY23184.1"/>
    </source>
</evidence>
<dbReference type="InterPro" id="IPR016162">
    <property type="entry name" value="Ald_DH_N"/>
</dbReference>
<organism evidence="3 4">
    <name type="scientific">Nocardia macrotermitis</name>
    <dbReference type="NCBI Taxonomy" id="2585198"/>
    <lineage>
        <taxon>Bacteria</taxon>
        <taxon>Bacillati</taxon>
        <taxon>Actinomycetota</taxon>
        <taxon>Actinomycetes</taxon>
        <taxon>Mycobacteriales</taxon>
        <taxon>Nocardiaceae</taxon>
        <taxon>Nocardia</taxon>
    </lineage>
</organism>
<evidence type="ECO:0000256" key="1">
    <source>
        <dbReference type="ARBA" id="ARBA00023002"/>
    </source>
</evidence>
<reference evidence="3 4" key="1">
    <citation type="submission" date="2019-10" db="EMBL/GenBank/DDBJ databases">
        <title>Nocardia macrotermitis sp. nov. and Nocardia aurantia sp. nov., isolated from the gut of fungus growing-termite Macrotermes natalensis.</title>
        <authorList>
            <person name="Benndorf R."/>
            <person name="Schwitalla J."/>
            <person name="Martin K."/>
            <person name="De Beer W."/>
            <person name="Kaster A.-K."/>
            <person name="Vollmers J."/>
            <person name="Poulsen M."/>
            <person name="Beemelmanns C."/>
        </authorList>
    </citation>
    <scope>NUCLEOTIDE SEQUENCE [LARGE SCALE GENOMIC DNA]</scope>
    <source>
        <strain evidence="3 4">RB20</strain>
    </source>
</reference>
<dbReference type="InterPro" id="IPR016163">
    <property type="entry name" value="Ald_DH_C"/>
</dbReference>